<name>A0ABD5MHW5_9EURY</name>
<keyword evidence="2" id="KW-1185">Reference proteome</keyword>
<evidence type="ECO:0000313" key="1">
    <source>
        <dbReference type="EMBL" id="MFB9822843.1"/>
    </source>
</evidence>
<dbReference type="AlphaFoldDB" id="A0ABD5MHW5"/>
<dbReference type="GeneID" id="67212173"/>
<gene>
    <name evidence="1" type="ORF">ACFFOL_01395</name>
</gene>
<dbReference type="EMBL" id="JBHMAJ010000001">
    <property type="protein sequence ID" value="MFB9822843.1"/>
    <property type="molecule type" value="Genomic_DNA"/>
</dbReference>
<dbReference type="Gene3D" id="3.40.720.10">
    <property type="entry name" value="Alkaline Phosphatase, subunit A"/>
    <property type="match status" value="1"/>
</dbReference>
<organism evidence="1 2">
    <name type="scientific">Halobaculum roseum</name>
    <dbReference type="NCBI Taxonomy" id="2175149"/>
    <lineage>
        <taxon>Archaea</taxon>
        <taxon>Methanobacteriati</taxon>
        <taxon>Methanobacteriota</taxon>
        <taxon>Stenosarchaea group</taxon>
        <taxon>Halobacteria</taxon>
        <taxon>Halobacteriales</taxon>
        <taxon>Haloferacaceae</taxon>
        <taxon>Halobaculum</taxon>
    </lineage>
</organism>
<evidence type="ECO:0000313" key="2">
    <source>
        <dbReference type="Proteomes" id="UP001589595"/>
    </source>
</evidence>
<sequence length="291" mass="32665">MDAADYELATRWDCDNLLLDEHAELETFTHTKDVPYTPEVWATVATGVSPEDHGISGDAQDWGNPILDAASKVTQYLPRRWRRLLGRPFRSSDGSEDGIQIRTSANETLFETGQVWLWPGIVDAPHLLEAWRWMSEASDDKITHERLRRDLIANTGRELGWLSAMATLEVPIAGVHSHVLDTAGHVYADRPEILFEYYSIVDRMVGDLRERCDRLVLLSDHGIQTQETNDSQVGRHSMRAMVSAQGVEGLPKTVYDVRDWLTPQLFDATGDDGGATGIGTPEEHLRDLGYL</sequence>
<protein>
    <submittedName>
        <fullName evidence="1">Alkaline phosphatase family protein</fullName>
    </submittedName>
</protein>
<dbReference type="InterPro" id="IPR017850">
    <property type="entry name" value="Alkaline_phosphatase_core_sf"/>
</dbReference>
<proteinExistence type="predicted"/>
<dbReference type="RefSeq" id="WP_222921934.1">
    <property type="nucleotide sequence ID" value="NZ_CP082286.1"/>
</dbReference>
<dbReference type="Pfam" id="PF01663">
    <property type="entry name" value="Phosphodiest"/>
    <property type="match status" value="1"/>
</dbReference>
<comment type="caution">
    <text evidence="1">The sequence shown here is derived from an EMBL/GenBank/DDBJ whole genome shotgun (WGS) entry which is preliminary data.</text>
</comment>
<reference evidence="1" key="1">
    <citation type="submission" date="2024-09" db="EMBL/GenBank/DDBJ databases">
        <authorList>
            <person name="Sun Q."/>
        </authorList>
    </citation>
    <scope>NUCLEOTIDE SEQUENCE [LARGE SCALE GENOMIC DNA]</scope>
    <source>
        <strain evidence="1">JCM 31273</strain>
    </source>
</reference>
<dbReference type="InterPro" id="IPR002591">
    <property type="entry name" value="Phosphodiest/P_Trfase"/>
</dbReference>
<dbReference type="SUPFAM" id="SSF53649">
    <property type="entry name" value="Alkaline phosphatase-like"/>
    <property type="match status" value="1"/>
</dbReference>
<dbReference type="Proteomes" id="UP001589595">
    <property type="component" value="Unassembled WGS sequence"/>
</dbReference>
<accession>A0ABD5MHW5</accession>